<dbReference type="PRINTS" id="PR00081">
    <property type="entry name" value="GDHRDH"/>
</dbReference>
<feature type="transmembrane region" description="Helical" evidence="4">
    <location>
        <begin position="216"/>
        <end position="234"/>
    </location>
</feature>
<evidence type="ECO:0000313" key="5">
    <source>
        <dbReference type="EMBL" id="KZN39146.1"/>
    </source>
</evidence>
<dbReference type="InterPro" id="IPR002347">
    <property type="entry name" value="SDR_fam"/>
</dbReference>
<comment type="similarity">
    <text evidence="1 3">Belongs to the short-chain dehydrogenases/reductases (SDR) family.</text>
</comment>
<dbReference type="GO" id="GO:0016020">
    <property type="term" value="C:membrane"/>
    <property type="evidence" value="ECO:0007669"/>
    <property type="project" value="TreeGrafter"/>
</dbReference>
<reference evidence="5 6" key="1">
    <citation type="submission" date="2013-07" db="EMBL/GenBank/DDBJ databases">
        <title>Comparative Genomic and Metabolomic Analysis of Twelve Strains of Pseudoalteromonas luteoviolacea.</title>
        <authorList>
            <person name="Vynne N.G."/>
            <person name="Mansson M."/>
            <person name="Gram L."/>
        </authorList>
    </citation>
    <scope>NUCLEOTIDE SEQUENCE [LARGE SCALE GENOMIC DNA]</scope>
    <source>
        <strain evidence="5 6">DSM 6061</strain>
    </source>
</reference>
<name>A0A166X1R3_9GAMM</name>
<dbReference type="InterPro" id="IPR036291">
    <property type="entry name" value="NAD(P)-bd_dom_sf"/>
</dbReference>
<evidence type="ECO:0000313" key="6">
    <source>
        <dbReference type="Proteomes" id="UP000076643"/>
    </source>
</evidence>
<dbReference type="Pfam" id="PF00106">
    <property type="entry name" value="adh_short"/>
    <property type="match status" value="1"/>
</dbReference>
<protein>
    <recommendedName>
        <fullName evidence="7">Short-chain dehydrogenase</fullName>
    </recommendedName>
</protein>
<proteinExistence type="inferred from homology"/>
<keyword evidence="6" id="KW-1185">Reference proteome</keyword>
<dbReference type="RefSeq" id="WP_063356256.1">
    <property type="nucleotide sequence ID" value="NZ_AQHB01000049.1"/>
</dbReference>
<dbReference type="InterPro" id="IPR020904">
    <property type="entry name" value="Sc_DH/Rdtase_CS"/>
</dbReference>
<dbReference type="EMBL" id="AUYB01000100">
    <property type="protein sequence ID" value="KZN39146.1"/>
    <property type="molecule type" value="Genomic_DNA"/>
</dbReference>
<dbReference type="PROSITE" id="PS00061">
    <property type="entry name" value="ADH_SHORT"/>
    <property type="match status" value="1"/>
</dbReference>
<dbReference type="GO" id="GO:0016491">
    <property type="term" value="F:oxidoreductase activity"/>
    <property type="evidence" value="ECO:0007669"/>
    <property type="project" value="UniProtKB-KW"/>
</dbReference>
<dbReference type="Gene3D" id="3.40.50.720">
    <property type="entry name" value="NAD(P)-binding Rossmann-like Domain"/>
    <property type="match status" value="1"/>
</dbReference>
<dbReference type="PATRIC" id="fig|1365250.3.peg.2260"/>
<dbReference type="PRINTS" id="PR00080">
    <property type="entry name" value="SDRFAMILY"/>
</dbReference>
<evidence type="ECO:0000256" key="1">
    <source>
        <dbReference type="ARBA" id="ARBA00006484"/>
    </source>
</evidence>
<organism evidence="5 6">
    <name type="scientific">Pseudoalteromonas luteoviolacea DSM 6061</name>
    <dbReference type="NCBI Taxonomy" id="1365250"/>
    <lineage>
        <taxon>Bacteria</taxon>
        <taxon>Pseudomonadati</taxon>
        <taxon>Pseudomonadota</taxon>
        <taxon>Gammaproteobacteria</taxon>
        <taxon>Alteromonadales</taxon>
        <taxon>Pseudoalteromonadaceae</taxon>
        <taxon>Pseudoalteromonas</taxon>
    </lineage>
</organism>
<dbReference type="AlphaFoldDB" id="A0A166X1R3"/>
<sequence>MSSDGTKTVLVTGATSGIGEGLVRRYASTHKVIACGRNEQKLSALKSENVQPLRFDMTEKAQVIDAFNRVESVDIVILNAGVCEYIDDASSFDSSLFERVIHANVIATGYCIEALLPKIKPGGQLVVVSSSASFLPLPRAQAYGASKAALSYLTRVMQVELEDIDVTLVHPGFVETPLTDKNDFPMPFLVSVEKACDEIYKGVESRKREIHFPKRFTLLLKLFSLLPFSLWLPLAKRIKR</sequence>
<keyword evidence="4" id="KW-0472">Membrane</keyword>
<evidence type="ECO:0000256" key="2">
    <source>
        <dbReference type="ARBA" id="ARBA00023002"/>
    </source>
</evidence>
<comment type="caution">
    <text evidence="5">The sequence shown here is derived from an EMBL/GenBank/DDBJ whole genome shotgun (WGS) entry which is preliminary data.</text>
</comment>
<evidence type="ECO:0000256" key="3">
    <source>
        <dbReference type="RuleBase" id="RU000363"/>
    </source>
</evidence>
<evidence type="ECO:0000256" key="4">
    <source>
        <dbReference type="SAM" id="Phobius"/>
    </source>
</evidence>
<evidence type="ECO:0008006" key="7">
    <source>
        <dbReference type="Google" id="ProtNLM"/>
    </source>
</evidence>
<gene>
    <name evidence="5" type="ORF">N475_15145</name>
</gene>
<dbReference type="STRING" id="43657.S4054249_22170"/>
<dbReference type="Proteomes" id="UP000076643">
    <property type="component" value="Unassembled WGS sequence"/>
</dbReference>
<keyword evidence="4" id="KW-1133">Transmembrane helix</keyword>
<accession>A0A166X1R3</accession>
<dbReference type="PANTHER" id="PTHR44196:SF1">
    <property type="entry name" value="DEHYDROGENASE_REDUCTASE SDR FAMILY MEMBER 7B"/>
    <property type="match status" value="1"/>
</dbReference>
<dbReference type="PANTHER" id="PTHR44196">
    <property type="entry name" value="DEHYDROGENASE/REDUCTASE SDR FAMILY MEMBER 7B"/>
    <property type="match status" value="1"/>
</dbReference>
<dbReference type="SUPFAM" id="SSF51735">
    <property type="entry name" value="NAD(P)-binding Rossmann-fold domains"/>
    <property type="match status" value="1"/>
</dbReference>
<keyword evidence="4" id="KW-0812">Transmembrane</keyword>
<keyword evidence="2" id="KW-0560">Oxidoreductase</keyword>